<dbReference type="Gene3D" id="4.10.410.10">
    <property type="entry name" value="Pancreatic trypsin inhibitor Kunitz domain"/>
    <property type="match status" value="1"/>
</dbReference>
<dbReference type="PRINTS" id="PR00759">
    <property type="entry name" value="BASICPTASE"/>
</dbReference>
<name>A0A9N9RU51_9DIPT</name>
<protein>
    <recommendedName>
        <fullName evidence="5">BPTI/Kunitz inhibitor domain-containing protein</fullName>
    </recommendedName>
</protein>
<proteinExistence type="predicted"/>
<sequence>MKLLFLIFALFGVIMMTSGQDCHSSPDPGPCDAHFIRYTYNPSSKSCSQFIYGGCAGNSNNFHTNTQCMSSCGGH</sequence>
<accession>A0A9N9RU51</accession>
<dbReference type="SMART" id="SM00131">
    <property type="entry name" value="KU"/>
    <property type="match status" value="1"/>
</dbReference>
<dbReference type="PROSITE" id="PS00280">
    <property type="entry name" value="BPTI_KUNITZ_1"/>
    <property type="match status" value="1"/>
</dbReference>
<dbReference type="EMBL" id="OU895878">
    <property type="protein sequence ID" value="CAG9804960.1"/>
    <property type="molecule type" value="Genomic_DNA"/>
</dbReference>
<feature type="domain" description="BPTI/Kunitz inhibitor" evidence="5">
    <location>
        <begin position="22"/>
        <end position="72"/>
    </location>
</feature>
<evidence type="ECO:0000259" key="5">
    <source>
        <dbReference type="PROSITE" id="PS50279"/>
    </source>
</evidence>
<keyword evidence="3" id="KW-1015">Disulfide bond</keyword>
<evidence type="ECO:0000313" key="6">
    <source>
        <dbReference type="EMBL" id="CAG9804960.1"/>
    </source>
</evidence>
<dbReference type="InterPro" id="IPR020901">
    <property type="entry name" value="Prtase_inh_Kunz-CS"/>
</dbReference>
<reference evidence="6" key="2">
    <citation type="submission" date="2022-10" db="EMBL/GenBank/DDBJ databases">
        <authorList>
            <consortium name="ENA_rothamsted_submissions"/>
            <consortium name="culmorum"/>
            <person name="King R."/>
        </authorList>
    </citation>
    <scope>NUCLEOTIDE SEQUENCE</scope>
</reference>
<dbReference type="GO" id="GO:0004867">
    <property type="term" value="F:serine-type endopeptidase inhibitor activity"/>
    <property type="evidence" value="ECO:0007669"/>
    <property type="project" value="UniProtKB-KW"/>
</dbReference>
<reference evidence="6" key="1">
    <citation type="submission" date="2022-01" db="EMBL/GenBank/DDBJ databases">
        <authorList>
            <person name="King R."/>
        </authorList>
    </citation>
    <scope>NUCLEOTIDE SEQUENCE</scope>
</reference>
<dbReference type="AlphaFoldDB" id="A0A9N9RU51"/>
<dbReference type="PANTHER" id="PTHR10083:SF374">
    <property type="entry name" value="BPTI_KUNITZ INHIBITOR DOMAIN-CONTAINING PROTEIN"/>
    <property type="match status" value="1"/>
</dbReference>
<dbReference type="PANTHER" id="PTHR10083">
    <property type="entry name" value="KUNITZ-TYPE PROTEASE INHIBITOR-RELATED"/>
    <property type="match status" value="1"/>
</dbReference>
<keyword evidence="1" id="KW-0646">Protease inhibitor</keyword>
<evidence type="ECO:0000256" key="3">
    <source>
        <dbReference type="ARBA" id="ARBA00023157"/>
    </source>
</evidence>
<keyword evidence="2" id="KW-0722">Serine protease inhibitor</keyword>
<dbReference type="InterPro" id="IPR036880">
    <property type="entry name" value="Kunitz_BPTI_sf"/>
</dbReference>
<gene>
    <name evidence="6" type="ORF">CHIRRI_LOCUS7837</name>
</gene>
<dbReference type="OrthoDB" id="4473401at2759"/>
<dbReference type="Proteomes" id="UP001153620">
    <property type="component" value="Chromosome 2"/>
</dbReference>
<dbReference type="InterPro" id="IPR002223">
    <property type="entry name" value="Kunitz_BPTI"/>
</dbReference>
<feature type="signal peptide" evidence="4">
    <location>
        <begin position="1"/>
        <end position="19"/>
    </location>
</feature>
<evidence type="ECO:0000313" key="7">
    <source>
        <dbReference type="Proteomes" id="UP001153620"/>
    </source>
</evidence>
<evidence type="ECO:0000256" key="1">
    <source>
        <dbReference type="ARBA" id="ARBA00022690"/>
    </source>
</evidence>
<keyword evidence="7" id="KW-1185">Reference proteome</keyword>
<dbReference type="InterPro" id="IPR050098">
    <property type="entry name" value="TFPI/VKTCI-like"/>
</dbReference>
<evidence type="ECO:0000256" key="2">
    <source>
        <dbReference type="ARBA" id="ARBA00022900"/>
    </source>
</evidence>
<dbReference type="SUPFAM" id="SSF57362">
    <property type="entry name" value="BPTI-like"/>
    <property type="match status" value="1"/>
</dbReference>
<dbReference type="PROSITE" id="PS50279">
    <property type="entry name" value="BPTI_KUNITZ_2"/>
    <property type="match status" value="1"/>
</dbReference>
<keyword evidence="4" id="KW-0732">Signal</keyword>
<organism evidence="6 7">
    <name type="scientific">Chironomus riparius</name>
    <dbReference type="NCBI Taxonomy" id="315576"/>
    <lineage>
        <taxon>Eukaryota</taxon>
        <taxon>Metazoa</taxon>
        <taxon>Ecdysozoa</taxon>
        <taxon>Arthropoda</taxon>
        <taxon>Hexapoda</taxon>
        <taxon>Insecta</taxon>
        <taxon>Pterygota</taxon>
        <taxon>Neoptera</taxon>
        <taxon>Endopterygota</taxon>
        <taxon>Diptera</taxon>
        <taxon>Nematocera</taxon>
        <taxon>Chironomoidea</taxon>
        <taxon>Chironomidae</taxon>
        <taxon>Chironominae</taxon>
        <taxon>Chironomus</taxon>
    </lineage>
</organism>
<dbReference type="FunFam" id="4.10.410.10:FF:000020">
    <property type="entry name" value="Collagen, type VI, alpha 3"/>
    <property type="match status" value="1"/>
</dbReference>
<dbReference type="Pfam" id="PF00014">
    <property type="entry name" value="Kunitz_BPTI"/>
    <property type="match status" value="1"/>
</dbReference>
<evidence type="ECO:0000256" key="4">
    <source>
        <dbReference type="SAM" id="SignalP"/>
    </source>
</evidence>
<feature type="chain" id="PRO_5040428108" description="BPTI/Kunitz inhibitor domain-containing protein" evidence="4">
    <location>
        <begin position="20"/>
        <end position="75"/>
    </location>
</feature>